<dbReference type="Proteomes" id="UP000242525">
    <property type="component" value="Unassembled WGS sequence"/>
</dbReference>
<dbReference type="GO" id="GO:0004591">
    <property type="term" value="F:oxoglutarate dehydrogenase (succinyl-transferring) activity"/>
    <property type="evidence" value="ECO:0007669"/>
    <property type="project" value="TreeGrafter"/>
</dbReference>
<dbReference type="PANTHER" id="PTHR31601">
    <property type="entry name" value="28S RIBOSOMAL PROTEIN S36, MITOCHONDRIAL"/>
    <property type="match status" value="1"/>
</dbReference>
<organism evidence="5 6">
    <name type="scientific">Geotrichum candidum</name>
    <name type="common">Oospora lactis</name>
    <name type="synonym">Dipodascus geotrichum</name>
    <dbReference type="NCBI Taxonomy" id="1173061"/>
    <lineage>
        <taxon>Eukaryota</taxon>
        <taxon>Fungi</taxon>
        <taxon>Dikarya</taxon>
        <taxon>Ascomycota</taxon>
        <taxon>Saccharomycotina</taxon>
        <taxon>Dipodascomycetes</taxon>
        <taxon>Dipodascales</taxon>
        <taxon>Dipodascaceae</taxon>
        <taxon>Geotrichum</taxon>
    </lineage>
</organism>
<evidence type="ECO:0000256" key="2">
    <source>
        <dbReference type="ARBA" id="ARBA00023128"/>
    </source>
</evidence>
<evidence type="ECO:0000313" key="5">
    <source>
        <dbReference type="EMBL" id="CDO57005.1"/>
    </source>
</evidence>
<keyword evidence="5" id="KW-0687">Ribonucleoprotein</keyword>
<keyword evidence="2" id="KW-0496">Mitochondrion</keyword>
<protein>
    <submittedName>
        <fullName evidence="5">Similar to Saccharomyces cerevisiae YFR049W YMR31 Mitochondrial ribosomal protein of the small subunit has similarity to human mitochondrial ribosomal protein MRP-S36</fullName>
    </submittedName>
</protein>
<evidence type="ECO:0000256" key="3">
    <source>
        <dbReference type="ARBA" id="ARBA00043970"/>
    </source>
</evidence>
<evidence type="ECO:0000313" key="6">
    <source>
        <dbReference type="Proteomes" id="UP000242525"/>
    </source>
</evidence>
<comment type="similarity">
    <text evidence="3">Belongs to the alpha-ketoglutarate dehydrogenase component 4 family.</text>
</comment>
<dbReference type="EMBL" id="CCBN010000018">
    <property type="protein sequence ID" value="CDO57005.1"/>
    <property type="molecule type" value="Genomic_DNA"/>
</dbReference>
<dbReference type="InterPro" id="IPR020373">
    <property type="entry name" value="Kgd4/YMR-31"/>
</dbReference>
<name>A0A0J9XJ28_GEOCN</name>
<evidence type="ECO:0000256" key="4">
    <source>
        <dbReference type="SAM" id="MobiDB-lite"/>
    </source>
</evidence>
<evidence type="ECO:0000256" key="1">
    <source>
        <dbReference type="ARBA" id="ARBA00004173"/>
    </source>
</evidence>
<sequence length="107" mass="11761">MKPTLAILRTPLIRFLGKRTFPTSIDHTPRPHPQSPTQKLPSSFFQASAAAPSFASNFSTGKMPSSPVAAKQGELFSVTELPSRFRPKELSEREIEAINLGSADYVF</sequence>
<dbReference type="PANTHER" id="PTHR31601:SF2">
    <property type="entry name" value="ALPHA-KETOGLUTARATE DEHYDROGENASE COMPONENT 4"/>
    <property type="match status" value="1"/>
</dbReference>
<dbReference type="STRING" id="1173061.A0A0J9XJ28"/>
<dbReference type="AlphaFoldDB" id="A0A0J9XJ28"/>
<dbReference type="GO" id="GO:0006103">
    <property type="term" value="P:2-oxoglutarate metabolic process"/>
    <property type="evidence" value="ECO:0007669"/>
    <property type="project" value="InterPro"/>
</dbReference>
<proteinExistence type="inferred from homology"/>
<feature type="region of interest" description="Disordered" evidence="4">
    <location>
        <begin position="21"/>
        <end position="41"/>
    </location>
</feature>
<dbReference type="GO" id="GO:0005840">
    <property type="term" value="C:ribosome"/>
    <property type="evidence" value="ECO:0007669"/>
    <property type="project" value="UniProtKB-KW"/>
</dbReference>
<keyword evidence="6" id="KW-1185">Reference proteome</keyword>
<gene>
    <name evidence="5" type="ORF">BN980_GECA18s00791g</name>
</gene>
<comment type="subcellular location">
    <subcellularLocation>
        <location evidence="1">Mitochondrion</location>
    </subcellularLocation>
</comment>
<dbReference type="Pfam" id="PF10937">
    <property type="entry name" value="Kgd4-YMR31"/>
    <property type="match status" value="1"/>
</dbReference>
<dbReference type="GO" id="GO:0005739">
    <property type="term" value="C:mitochondrion"/>
    <property type="evidence" value="ECO:0007669"/>
    <property type="project" value="UniProtKB-SubCell"/>
</dbReference>
<dbReference type="OrthoDB" id="2116030at2759"/>
<comment type="caution">
    <text evidence="5">The sequence shown here is derived from an EMBL/GenBank/DDBJ whole genome shotgun (WGS) entry which is preliminary data.</text>
</comment>
<keyword evidence="5" id="KW-0689">Ribosomal protein</keyword>
<accession>A0A0J9XJ28</accession>
<reference evidence="5" key="1">
    <citation type="submission" date="2014-03" db="EMBL/GenBank/DDBJ databases">
        <authorList>
            <person name="Casaregola S."/>
        </authorList>
    </citation>
    <scope>NUCLEOTIDE SEQUENCE [LARGE SCALE GENOMIC DNA]</scope>
    <source>
        <strain evidence="5">CLIB 918</strain>
    </source>
</reference>